<dbReference type="NCBIfam" id="TIGR01529">
    <property type="entry name" value="argR_whole"/>
    <property type="match status" value="1"/>
</dbReference>
<keyword evidence="10" id="KW-0028">Amino-acid biosynthesis</keyword>
<feature type="domain" description="Arginine repressor DNA-binding" evidence="11">
    <location>
        <begin position="37"/>
        <end position="109"/>
    </location>
</feature>
<dbReference type="GO" id="GO:0005737">
    <property type="term" value="C:cytoplasm"/>
    <property type="evidence" value="ECO:0007669"/>
    <property type="project" value="UniProtKB-SubCell"/>
</dbReference>
<comment type="pathway">
    <text evidence="2 10">Amino-acid biosynthesis; L-arginine biosynthesis [regulation].</text>
</comment>
<evidence type="ECO:0000256" key="6">
    <source>
        <dbReference type="ARBA" id="ARBA00022571"/>
    </source>
</evidence>
<gene>
    <name evidence="10" type="primary">argR</name>
    <name evidence="13" type="ORF">AEST_23730</name>
</gene>
<evidence type="ECO:0000256" key="8">
    <source>
        <dbReference type="ARBA" id="ARBA00023125"/>
    </source>
</evidence>
<accession>J1Q0Y9</accession>
<dbReference type="InterPro" id="IPR020899">
    <property type="entry name" value="Arg_repress_C"/>
</dbReference>
<proteinExistence type="inferred from homology"/>
<dbReference type="AlphaFoldDB" id="J1Q0Y9"/>
<dbReference type="UniPathway" id="UPA00068"/>
<protein>
    <recommendedName>
        <fullName evidence="4 10">Arginine repressor</fullName>
    </recommendedName>
</protein>
<evidence type="ECO:0000256" key="3">
    <source>
        <dbReference type="ARBA" id="ARBA00008316"/>
    </source>
</evidence>
<dbReference type="PANTHER" id="PTHR34471:SF1">
    <property type="entry name" value="ARGININE REPRESSOR"/>
    <property type="match status" value="1"/>
</dbReference>
<dbReference type="InterPro" id="IPR001669">
    <property type="entry name" value="Arg_repress"/>
</dbReference>
<evidence type="ECO:0000256" key="4">
    <source>
        <dbReference type="ARBA" id="ARBA00021148"/>
    </source>
</evidence>
<dbReference type="PANTHER" id="PTHR34471">
    <property type="entry name" value="ARGININE REPRESSOR"/>
    <property type="match status" value="1"/>
</dbReference>
<evidence type="ECO:0000256" key="2">
    <source>
        <dbReference type="ARBA" id="ARBA00005040"/>
    </source>
</evidence>
<dbReference type="NCBIfam" id="NF003457">
    <property type="entry name" value="PRK05066.1"/>
    <property type="match status" value="1"/>
</dbReference>
<evidence type="ECO:0000256" key="10">
    <source>
        <dbReference type="HAMAP-Rule" id="MF_00173"/>
    </source>
</evidence>
<comment type="similarity">
    <text evidence="3 10">Belongs to the ArgR family.</text>
</comment>
<comment type="function">
    <text evidence="10">Regulates arginine biosynthesis genes.</text>
</comment>
<evidence type="ECO:0000256" key="5">
    <source>
        <dbReference type="ARBA" id="ARBA00022490"/>
    </source>
</evidence>
<comment type="caution">
    <text evidence="13">The sequence shown here is derived from an EMBL/GenBank/DDBJ whole genome shotgun (WGS) entry which is preliminary data.</text>
</comment>
<dbReference type="SUPFAM" id="SSF46785">
    <property type="entry name" value="Winged helix' DNA-binding domain"/>
    <property type="match status" value="1"/>
</dbReference>
<dbReference type="Gene3D" id="1.10.10.10">
    <property type="entry name" value="Winged helix-like DNA-binding domain superfamily/Winged helix DNA-binding domain"/>
    <property type="match status" value="1"/>
</dbReference>
<keyword evidence="6 10" id="KW-0055">Arginine biosynthesis</keyword>
<feature type="domain" description="Arginine repressor C-terminal" evidence="12">
    <location>
        <begin position="117"/>
        <end position="183"/>
    </location>
</feature>
<evidence type="ECO:0000313" key="14">
    <source>
        <dbReference type="Proteomes" id="UP000012043"/>
    </source>
</evidence>
<keyword evidence="8 10" id="KW-0238">DNA-binding</keyword>
<keyword evidence="5 10" id="KW-0963">Cytoplasm</keyword>
<dbReference type="EMBL" id="ALAB01000028">
    <property type="protein sequence ID" value="EJI84698.1"/>
    <property type="molecule type" value="Genomic_DNA"/>
</dbReference>
<dbReference type="GO" id="GO:0051259">
    <property type="term" value="P:protein complex oligomerization"/>
    <property type="evidence" value="ECO:0007669"/>
    <property type="project" value="InterPro"/>
</dbReference>
<dbReference type="PATRIC" id="fig|1197174.4.peg.2324"/>
<dbReference type="PRINTS" id="PR01467">
    <property type="entry name" value="ARGREPRESSOR"/>
</dbReference>
<evidence type="ECO:0000256" key="9">
    <source>
        <dbReference type="ARBA" id="ARBA00023163"/>
    </source>
</evidence>
<dbReference type="GO" id="GO:1900079">
    <property type="term" value="P:regulation of arginine biosynthetic process"/>
    <property type="evidence" value="ECO:0007669"/>
    <property type="project" value="UniProtKB-UniRule"/>
</dbReference>
<keyword evidence="9 10" id="KW-0804">Transcription</keyword>
<keyword evidence="14" id="KW-1185">Reference proteome</keyword>
<comment type="subcellular location">
    <subcellularLocation>
        <location evidence="1 10">Cytoplasm</location>
    </subcellularLocation>
</comment>
<evidence type="ECO:0000256" key="1">
    <source>
        <dbReference type="ARBA" id="ARBA00004496"/>
    </source>
</evidence>
<reference evidence="13 14" key="1">
    <citation type="journal article" date="2012" name="J. Bacteriol.">
        <title>Genome Sequence of Pectin-Degrading Alishewanella aestuarii Strain B11T, Isolated from Tidal Flat Sediment.</title>
        <authorList>
            <person name="Jung J."/>
            <person name="Choi S."/>
            <person name="Chun J."/>
            <person name="Park W."/>
        </authorList>
    </citation>
    <scope>NUCLEOTIDE SEQUENCE [LARGE SCALE GENOMIC DNA]</scope>
    <source>
        <strain evidence="13 14">B11</strain>
    </source>
</reference>
<dbReference type="InterPro" id="IPR020900">
    <property type="entry name" value="Arg_repress_DNA-bd"/>
</dbReference>
<dbReference type="Gene3D" id="3.30.1360.40">
    <property type="match status" value="1"/>
</dbReference>
<dbReference type="SUPFAM" id="SSF55252">
    <property type="entry name" value="C-terminal domain of arginine repressor"/>
    <property type="match status" value="1"/>
</dbReference>
<evidence type="ECO:0000259" key="11">
    <source>
        <dbReference type="Pfam" id="PF01316"/>
    </source>
</evidence>
<evidence type="ECO:0000256" key="7">
    <source>
        <dbReference type="ARBA" id="ARBA00023015"/>
    </source>
</evidence>
<dbReference type="GO" id="GO:0003700">
    <property type="term" value="F:DNA-binding transcription factor activity"/>
    <property type="evidence" value="ECO:0007669"/>
    <property type="project" value="UniProtKB-UniRule"/>
</dbReference>
<dbReference type="InterPro" id="IPR036388">
    <property type="entry name" value="WH-like_DNA-bd_sf"/>
</dbReference>
<dbReference type="GO" id="GO:0003677">
    <property type="term" value="F:DNA binding"/>
    <property type="evidence" value="ECO:0007669"/>
    <property type="project" value="UniProtKB-KW"/>
</dbReference>
<dbReference type="InterPro" id="IPR036251">
    <property type="entry name" value="Arg_repress_C_sf"/>
</dbReference>
<organism evidence="13 14">
    <name type="scientific">Alishewanella aestuarii B11</name>
    <dbReference type="NCBI Taxonomy" id="1197174"/>
    <lineage>
        <taxon>Bacteria</taxon>
        <taxon>Pseudomonadati</taxon>
        <taxon>Pseudomonadota</taxon>
        <taxon>Gammaproteobacteria</taxon>
        <taxon>Alteromonadales</taxon>
        <taxon>Alteromonadaceae</taxon>
        <taxon>Alishewanella</taxon>
    </lineage>
</organism>
<dbReference type="InterPro" id="IPR036390">
    <property type="entry name" value="WH_DNA-bd_sf"/>
</dbReference>
<dbReference type="GO" id="GO:0006526">
    <property type="term" value="P:L-arginine biosynthetic process"/>
    <property type="evidence" value="ECO:0007669"/>
    <property type="project" value="UniProtKB-UniPathway"/>
</dbReference>
<evidence type="ECO:0000313" key="13">
    <source>
        <dbReference type="EMBL" id="EJI84698.1"/>
    </source>
</evidence>
<name>J1Q0Y9_9ALTE</name>
<dbReference type="HAMAP" id="MF_00173">
    <property type="entry name" value="Arg_repressor"/>
    <property type="match status" value="1"/>
</dbReference>
<keyword evidence="10" id="KW-0678">Repressor</keyword>
<dbReference type="Proteomes" id="UP000012043">
    <property type="component" value="Unassembled WGS sequence"/>
</dbReference>
<evidence type="ECO:0000259" key="12">
    <source>
        <dbReference type="Pfam" id="PF02863"/>
    </source>
</evidence>
<keyword evidence="7 10" id="KW-0805">Transcription regulation</keyword>
<sequence length="190" mass="21065">MPKHLNSVKAILLYQLHCCAIFVSIREKNNAETQTMTKQNRQEALIHAFKALLKTESFGSQGEIVDALKKEGFDNVSQSKVSRMLSKYGAVRTRNARQEMVYTLPPELGVPTTKSPLRQLVLDIEHNDVMIIIRTSPGAAQLIARLLDSVGKAEGVLGTIAGDDTIFIAPISVKNIDFTLQKVTELFEKV</sequence>
<dbReference type="Pfam" id="PF01316">
    <property type="entry name" value="Arg_repressor"/>
    <property type="match status" value="1"/>
</dbReference>
<dbReference type="Pfam" id="PF02863">
    <property type="entry name" value="Arg_repressor_C"/>
    <property type="match status" value="1"/>
</dbReference>
<dbReference type="GO" id="GO:0034618">
    <property type="term" value="F:arginine binding"/>
    <property type="evidence" value="ECO:0007669"/>
    <property type="project" value="InterPro"/>
</dbReference>